<dbReference type="STRING" id="260086.SAMN05216207_1005216"/>
<dbReference type="RefSeq" id="WP_093339250.1">
    <property type="nucleotide sequence ID" value="NZ_FOUY01000005.1"/>
</dbReference>
<evidence type="ECO:0000313" key="3">
    <source>
        <dbReference type="Proteomes" id="UP000199614"/>
    </source>
</evidence>
<accession>A0A1I4V792</accession>
<sequence length="108" mass="11134">MSAPGTGGVVLLAVALLLVVAALASPPGRRAAAAALGSVGRWPRLIRSELRGDAPLDAGELDAGERRDDTPPEPAPDAAPATRPDIPAVRDEPLPPTRTFPQLQRPGH</sequence>
<feature type="region of interest" description="Disordered" evidence="1">
    <location>
        <begin position="50"/>
        <end position="108"/>
    </location>
</feature>
<proteinExistence type="predicted"/>
<keyword evidence="3" id="KW-1185">Reference proteome</keyword>
<reference evidence="2 3" key="1">
    <citation type="submission" date="2016-10" db="EMBL/GenBank/DDBJ databases">
        <authorList>
            <person name="de Groot N.N."/>
        </authorList>
    </citation>
    <scope>NUCLEOTIDE SEQUENCE [LARGE SCALE GENOMIC DNA]</scope>
    <source>
        <strain evidence="2 3">CGMCC 4.1877</strain>
    </source>
</reference>
<dbReference type="EMBL" id="FOUY01000005">
    <property type="protein sequence ID" value="SFM97044.1"/>
    <property type="molecule type" value="Genomic_DNA"/>
</dbReference>
<organism evidence="2 3">
    <name type="scientific">Pseudonocardia ammonioxydans</name>
    <dbReference type="NCBI Taxonomy" id="260086"/>
    <lineage>
        <taxon>Bacteria</taxon>
        <taxon>Bacillati</taxon>
        <taxon>Actinomycetota</taxon>
        <taxon>Actinomycetes</taxon>
        <taxon>Pseudonocardiales</taxon>
        <taxon>Pseudonocardiaceae</taxon>
        <taxon>Pseudonocardia</taxon>
    </lineage>
</organism>
<protein>
    <submittedName>
        <fullName evidence="2">Uncharacterized protein</fullName>
    </submittedName>
</protein>
<dbReference type="AlphaFoldDB" id="A0A1I4V792"/>
<gene>
    <name evidence="2" type="ORF">SAMN05216207_1005216</name>
</gene>
<evidence type="ECO:0000256" key="1">
    <source>
        <dbReference type="SAM" id="MobiDB-lite"/>
    </source>
</evidence>
<name>A0A1I4V792_PSUAM</name>
<evidence type="ECO:0000313" key="2">
    <source>
        <dbReference type="EMBL" id="SFM97044.1"/>
    </source>
</evidence>
<dbReference type="Proteomes" id="UP000199614">
    <property type="component" value="Unassembled WGS sequence"/>
</dbReference>